<evidence type="ECO:0000259" key="12">
    <source>
        <dbReference type="Pfam" id="PF16327"/>
    </source>
</evidence>
<dbReference type="NCBIfam" id="TIGR00353">
    <property type="entry name" value="nrfE"/>
    <property type="match status" value="1"/>
</dbReference>
<evidence type="ECO:0000259" key="11">
    <source>
        <dbReference type="Pfam" id="PF01578"/>
    </source>
</evidence>
<evidence type="ECO:0000256" key="7">
    <source>
        <dbReference type="ARBA" id="ARBA00022989"/>
    </source>
</evidence>
<feature type="transmembrane region" description="Helical" evidence="10">
    <location>
        <begin position="452"/>
        <end position="474"/>
    </location>
</feature>
<dbReference type="Proteomes" id="UP000240418">
    <property type="component" value="Unassembled WGS sequence"/>
</dbReference>
<feature type="transmembrane region" description="Helical" evidence="10">
    <location>
        <begin position="494"/>
        <end position="516"/>
    </location>
</feature>
<evidence type="ECO:0000256" key="8">
    <source>
        <dbReference type="ARBA" id="ARBA00023136"/>
    </source>
</evidence>
<keyword evidence="5 10" id="KW-0812">Transmembrane</keyword>
<feature type="transmembrane region" description="Helical" evidence="10">
    <location>
        <begin position="6"/>
        <end position="29"/>
    </location>
</feature>
<organism evidence="13 14">
    <name type="scientific">Shimia abyssi</name>
    <dbReference type="NCBI Taxonomy" id="1662395"/>
    <lineage>
        <taxon>Bacteria</taxon>
        <taxon>Pseudomonadati</taxon>
        <taxon>Pseudomonadota</taxon>
        <taxon>Alphaproteobacteria</taxon>
        <taxon>Rhodobacterales</taxon>
        <taxon>Roseobacteraceae</taxon>
    </lineage>
</organism>
<dbReference type="PRINTS" id="PR01410">
    <property type="entry name" value="CCBIOGENESIS"/>
</dbReference>
<proteinExistence type="inferred from homology"/>
<comment type="subcellular location">
    <subcellularLocation>
        <location evidence="1">Cell inner membrane</location>
        <topology evidence="1">Multi-pass membrane protein</topology>
    </subcellularLocation>
</comment>
<feature type="transmembrane region" description="Helical" evidence="10">
    <location>
        <begin position="394"/>
        <end position="413"/>
    </location>
</feature>
<dbReference type="InterPro" id="IPR002541">
    <property type="entry name" value="Cyt_c_assembly"/>
</dbReference>
<comment type="function">
    <text evidence="9">Required for the biogenesis of c-type cytochromes. Possible subunit of a heme lyase.</text>
</comment>
<dbReference type="InterPro" id="IPR032523">
    <property type="entry name" value="CcmF_C"/>
</dbReference>
<dbReference type="NCBIfam" id="NF007691">
    <property type="entry name" value="PRK10369.1"/>
    <property type="match status" value="1"/>
</dbReference>
<dbReference type="PANTHER" id="PTHR43653">
    <property type="entry name" value="CYTOCHROME C ASSEMBLY PROTEIN-RELATED"/>
    <property type="match status" value="1"/>
</dbReference>
<dbReference type="OrthoDB" id="9761451at2"/>
<feature type="transmembrane region" description="Helical" evidence="10">
    <location>
        <begin position="41"/>
        <end position="62"/>
    </location>
</feature>
<name>A0A2P8FG84_9RHOB</name>
<dbReference type="Pfam" id="PF01578">
    <property type="entry name" value="Cytochrom_C_asm"/>
    <property type="match status" value="1"/>
</dbReference>
<dbReference type="EMBL" id="PYGJ01000003">
    <property type="protein sequence ID" value="PSL20717.1"/>
    <property type="molecule type" value="Genomic_DNA"/>
</dbReference>
<evidence type="ECO:0000256" key="3">
    <source>
        <dbReference type="ARBA" id="ARBA00022475"/>
    </source>
</evidence>
<dbReference type="GO" id="GO:0017004">
    <property type="term" value="P:cytochrome complex assembly"/>
    <property type="evidence" value="ECO:0007669"/>
    <property type="project" value="UniProtKB-KW"/>
</dbReference>
<feature type="transmembrane region" description="Helical" evidence="10">
    <location>
        <begin position="96"/>
        <end position="114"/>
    </location>
</feature>
<dbReference type="InterPro" id="IPR003568">
    <property type="entry name" value="Cyt_c_biogenesis_CcmF"/>
</dbReference>
<reference evidence="13 14" key="1">
    <citation type="submission" date="2018-03" db="EMBL/GenBank/DDBJ databases">
        <title>Genomic Encyclopedia of Archaeal and Bacterial Type Strains, Phase II (KMG-II): from individual species to whole genera.</title>
        <authorList>
            <person name="Goeker M."/>
        </authorList>
    </citation>
    <scope>NUCLEOTIDE SEQUENCE [LARGE SCALE GENOMIC DNA]</scope>
    <source>
        <strain evidence="13 14">DSM 100673</strain>
    </source>
</reference>
<evidence type="ECO:0000256" key="9">
    <source>
        <dbReference type="ARBA" id="ARBA00037230"/>
    </source>
</evidence>
<sequence>MIVELGHFALCLALAAAIVQSVVPLVGALRGSASGMRVADTAAQVQFLGAAGAFAALTYGFVVSDFSLRVVALNSHSAKPMLYKVTGVWANHEGSMLLWVVMLALFGVMISVFGKMIHTPVRAIVLAVQAMIGVGFYLFILLTSNPFDRLPMPPLDGQGMNPLLQDPGVAFHPPLLYLGYVGFSTAFSFAVAALITGRIDPAWARWMRPWVLIAWSGLTAGIALGSWWAYYELGWGGFWFWDPVENASFMPWLIGTALLHSAIVVEKRNALLTWTILLAILTFSLSLIGTFLVRSGILTSVHAFATDPERGAFILLLLFLAIGGALTLFAWRANKIGEGGVFALWSRETGLLVNNLLLTAACGVVFVGTLYPLALEMVTGDKITVGAPYFNQTFLPIFAFTMLAASVGPFLSWKRARKDVVLRRLVVTLAVSVSGTLSMSFVWLGFDAVGLFGVFVAVFLLVATLQDLAGRIGLPGVPASVALRRLMGLPRSAWGLYLGHTGVAIAAAGVVVVSIWSSEVILTVKKGEPVRVGPYDYTLMDIENTTGPNYQTSIASVHVSKKGEALTVLFPERRWYPVEQKPTTEAGIETRWHGDLYAVLGDPNGQGGFVVRYYYNPGVPWMWLGAVLMSLAALISLADRRLRIGAPGGRKLPMPQPAE</sequence>
<evidence type="ECO:0000313" key="14">
    <source>
        <dbReference type="Proteomes" id="UP000240418"/>
    </source>
</evidence>
<evidence type="ECO:0000256" key="6">
    <source>
        <dbReference type="ARBA" id="ARBA00022748"/>
    </source>
</evidence>
<feature type="transmembrane region" description="Helical" evidence="10">
    <location>
        <begin position="249"/>
        <end position="265"/>
    </location>
</feature>
<evidence type="ECO:0000256" key="2">
    <source>
        <dbReference type="ARBA" id="ARBA00009186"/>
    </source>
</evidence>
<dbReference type="PANTHER" id="PTHR43653:SF1">
    <property type="entry name" value="CYTOCHROME C-TYPE BIOGENESIS PROTEIN CCMF"/>
    <property type="match status" value="1"/>
</dbReference>
<evidence type="ECO:0000256" key="4">
    <source>
        <dbReference type="ARBA" id="ARBA00022519"/>
    </source>
</evidence>
<keyword evidence="3" id="KW-1003">Cell membrane</keyword>
<dbReference type="GO" id="GO:0015232">
    <property type="term" value="F:heme transmembrane transporter activity"/>
    <property type="evidence" value="ECO:0007669"/>
    <property type="project" value="InterPro"/>
</dbReference>
<feature type="transmembrane region" description="Helical" evidence="10">
    <location>
        <begin position="352"/>
        <end position="374"/>
    </location>
</feature>
<dbReference type="AlphaFoldDB" id="A0A2P8FG84"/>
<dbReference type="PRINTS" id="PR01411">
    <property type="entry name" value="CCMFBIOGNSIS"/>
</dbReference>
<feature type="domain" description="Cytochrome c assembly protein" evidence="11">
    <location>
        <begin position="89"/>
        <end position="295"/>
    </location>
</feature>
<dbReference type="Pfam" id="PF16327">
    <property type="entry name" value="CcmF_C"/>
    <property type="match status" value="1"/>
</dbReference>
<feature type="transmembrane region" description="Helical" evidence="10">
    <location>
        <begin position="621"/>
        <end position="638"/>
    </location>
</feature>
<comment type="caution">
    <text evidence="13">The sequence shown here is derived from an EMBL/GenBank/DDBJ whole genome shotgun (WGS) entry which is preliminary data.</text>
</comment>
<feature type="domain" description="Cytochrome c-type biogenesis protein CcmF C-terminal" evidence="12">
    <location>
        <begin position="315"/>
        <end position="640"/>
    </location>
</feature>
<evidence type="ECO:0000256" key="1">
    <source>
        <dbReference type="ARBA" id="ARBA00004429"/>
    </source>
</evidence>
<protein>
    <submittedName>
        <fullName evidence="13">Cytochrome c-type biogenesis protein CcmF</fullName>
    </submittedName>
</protein>
<dbReference type="InterPro" id="IPR003567">
    <property type="entry name" value="Cyt_c_biogenesis"/>
</dbReference>
<feature type="transmembrane region" description="Helical" evidence="10">
    <location>
        <begin position="272"/>
        <end position="292"/>
    </location>
</feature>
<comment type="similarity">
    <text evidence="2">Belongs to the CcmF/CycK/Ccl1/NrfE/CcsA family.</text>
</comment>
<feature type="transmembrane region" description="Helical" evidence="10">
    <location>
        <begin position="312"/>
        <end position="331"/>
    </location>
</feature>
<keyword evidence="7 10" id="KW-1133">Transmembrane helix</keyword>
<dbReference type="RefSeq" id="WP_106607899.1">
    <property type="nucleotide sequence ID" value="NZ_PYGJ01000003.1"/>
</dbReference>
<dbReference type="GO" id="GO:0005886">
    <property type="term" value="C:plasma membrane"/>
    <property type="evidence" value="ECO:0007669"/>
    <property type="project" value="UniProtKB-SubCell"/>
</dbReference>
<keyword evidence="14" id="KW-1185">Reference proteome</keyword>
<keyword evidence="4" id="KW-0997">Cell inner membrane</keyword>
<evidence type="ECO:0000256" key="10">
    <source>
        <dbReference type="SAM" id="Phobius"/>
    </source>
</evidence>
<feature type="transmembrane region" description="Helical" evidence="10">
    <location>
        <begin position="121"/>
        <end position="142"/>
    </location>
</feature>
<evidence type="ECO:0000313" key="13">
    <source>
        <dbReference type="EMBL" id="PSL20717.1"/>
    </source>
</evidence>
<feature type="transmembrane region" description="Helical" evidence="10">
    <location>
        <begin position="209"/>
        <end position="229"/>
    </location>
</feature>
<gene>
    <name evidence="13" type="ORF">CLV88_103367</name>
</gene>
<evidence type="ECO:0000256" key="5">
    <source>
        <dbReference type="ARBA" id="ARBA00022692"/>
    </source>
</evidence>
<feature type="transmembrane region" description="Helical" evidence="10">
    <location>
        <begin position="425"/>
        <end position="446"/>
    </location>
</feature>
<feature type="transmembrane region" description="Helical" evidence="10">
    <location>
        <begin position="177"/>
        <end position="197"/>
    </location>
</feature>
<keyword evidence="8 10" id="KW-0472">Membrane</keyword>
<dbReference type="GO" id="GO:0020037">
    <property type="term" value="F:heme binding"/>
    <property type="evidence" value="ECO:0007669"/>
    <property type="project" value="InterPro"/>
</dbReference>
<accession>A0A2P8FG84</accession>
<keyword evidence="6" id="KW-0201">Cytochrome c-type biogenesis</keyword>